<dbReference type="PANTHER" id="PTHR19443:SF63">
    <property type="entry name" value="HEXOKINASE-LIKE 1 PROTEIN-RELATED"/>
    <property type="match status" value="1"/>
</dbReference>
<name>A0A2N9EDS4_FAGSY</name>
<feature type="domain" description="Hexokinase C-terminal" evidence="12">
    <location>
        <begin position="230"/>
        <end position="454"/>
    </location>
</feature>
<evidence type="ECO:0000256" key="1">
    <source>
        <dbReference type="ARBA" id="ARBA00004921"/>
    </source>
</evidence>
<feature type="domain" description="Hexokinase N-terminal" evidence="10">
    <location>
        <begin position="187"/>
        <end position="223"/>
    </location>
</feature>
<evidence type="ECO:0000256" key="3">
    <source>
        <dbReference type="ARBA" id="ARBA00009225"/>
    </source>
</evidence>
<dbReference type="EC" id="2.7.1.1" evidence="4"/>
<evidence type="ECO:0000256" key="9">
    <source>
        <dbReference type="ARBA" id="ARBA00023152"/>
    </source>
</evidence>
<dbReference type="EMBL" id="OIVN01000025">
    <property type="protein sequence ID" value="SPC72784.1"/>
    <property type="molecule type" value="Genomic_DNA"/>
</dbReference>
<dbReference type="Pfam" id="PF03727">
    <property type="entry name" value="Hexokinase_2"/>
    <property type="match status" value="1"/>
</dbReference>
<dbReference type="Pfam" id="PF00349">
    <property type="entry name" value="Hexokinase_1"/>
    <property type="match status" value="2"/>
</dbReference>
<dbReference type="InterPro" id="IPR022775">
    <property type="entry name" value="AP_mu_sigma_su"/>
</dbReference>
<dbReference type="AlphaFoldDB" id="A0A2N9EDS4"/>
<dbReference type="SUPFAM" id="SSF53067">
    <property type="entry name" value="Actin-like ATPase domain"/>
    <property type="match status" value="2"/>
</dbReference>
<dbReference type="GO" id="GO:0072583">
    <property type="term" value="P:clathrin-dependent endocytosis"/>
    <property type="evidence" value="ECO:0007669"/>
    <property type="project" value="InterPro"/>
</dbReference>
<evidence type="ECO:0000256" key="4">
    <source>
        <dbReference type="ARBA" id="ARBA00012324"/>
    </source>
</evidence>
<accession>A0A2N9EDS4</accession>
<gene>
    <name evidence="13" type="ORF">FSB_LOCUS666</name>
</gene>
<keyword evidence="5" id="KW-0808">Transferase</keyword>
<dbReference type="InterPro" id="IPR027156">
    <property type="entry name" value="APS2"/>
</dbReference>
<dbReference type="UniPathway" id="UPA00109">
    <property type="reaction ID" value="UER00180"/>
</dbReference>
<organism evidence="13">
    <name type="scientific">Fagus sylvatica</name>
    <name type="common">Beechnut</name>
    <dbReference type="NCBI Taxonomy" id="28930"/>
    <lineage>
        <taxon>Eukaryota</taxon>
        <taxon>Viridiplantae</taxon>
        <taxon>Streptophyta</taxon>
        <taxon>Embryophyta</taxon>
        <taxon>Tracheophyta</taxon>
        <taxon>Spermatophyta</taxon>
        <taxon>Magnoliopsida</taxon>
        <taxon>eudicotyledons</taxon>
        <taxon>Gunneridae</taxon>
        <taxon>Pentapetalae</taxon>
        <taxon>rosids</taxon>
        <taxon>fabids</taxon>
        <taxon>Fagales</taxon>
        <taxon>Fagaceae</taxon>
        <taxon>Fagus</taxon>
    </lineage>
</organism>
<dbReference type="GO" id="GO:0008865">
    <property type="term" value="F:fructokinase activity"/>
    <property type="evidence" value="ECO:0007669"/>
    <property type="project" value="TreeGrafter"/>
</dbReference>
<sequence>MSVGVVSPAIGSFCLPRSPGRMPRFKMTVRSNKAVSIAVDPILTKLKHECATPLPVLSHVANSMAADMRAGLAVDGGSDLKMILSYVDALPTGNEKGLFYALDLGGTNFRVLRVQLGGKEERVIATEFDQVSIPQDLMFGTSEELFDFIASGLAKFAQKEDGKFHLPAGRKREIGFTFSFPCEADAGRDVVACLNEAMDRLGLDMRVSALVNDTVGTLAGARYWDDDVMVAVILGTGTNACYVERMDAIPKLQGHVSPSVRTIVNTEWGAFSNGLPLTVFDRDMDAASINPGEQIFEKTISGMYLGEIVRRVLLKMAEAGALFGESVPEKLSIPFVLQTPDVCAMQQDNSDDLKAVESILYDRTGVESNLSARKIVLEVCDTIVKRGGRLAGAGIVGILQKMEEDSKGLIFGKRTVVAMDGGLYEHYPQYRGYLQDAVTEVLGLEKSKNVVIRTLKRRIWINSEENKSKEDNMTEIRFILLQNRQGKTRLAKYYVPLEDSEKHKVEYEVHRLVVNRDPKFTNFVEFRTHKVIYRRYAGLFFSLCVDITDNELAYLECIHLFVEILDHFFSNVCELDLVFNFHKKERNSLGRTRRGLGLTERAPIWAWVWWLTVGSRPGFADLGNPPSTTAALLAFSMNSLVVFHSDHDDVVSMPLLPNPIIPSLTLIV</sequence>
<dbReference type="GO" id="GO:0005829">
    <property type="term" value="C:cytosol"/>
    <property type="evidence" value="ECO:0007669"/>
    <property type="project" value="TreeGrafter"/>
</dbReference>
<protein>
    <recommendedName>
        <fullName evidence="4">hexokinase</fullName>
        <ecNumber evidence="4">2.7.1.1</ecNumber>
    </recommendedName>
</protein>
<dbReference type="GO" id="GO:0005739">
    <property type="term" value="C:mitochondrion"/>
    <property type="evidence" value="ECO:0007669"/>
    <property type="project" value="TreeGrafter"/>
</dbReference>
<dbReference type="InterPro" id="IPR022672">
    <property type="entry name" value="Hexokinase_N"/>
</dbReference>
<dbReference type="PRINTS" id="PR00475">
    <property type="entry name" value="HEXOKINASE"/>
</dbReference>
<keyword evidence="7" id="KW-0418">Kinase</keyword>
<feature type="domain" description="Hexokinase N-terminal" evidence="10">
    <location>
        <begin position="43"/>
        <end position="185"/>
    </location>
</feature>
<dbReference type="GO" id="GO:0006096">
    <property type="term" value="P:glycolytic process"/>
    <property type="evidence" value="ECO:0007669"/>
    <property type="project" value="UniProtKB-UniPathway"/>
</dbReference>
<evidence type="ECO:0000313" key="13">
    <source>
        <dbReference type="EMBL" id="SPC72784.1"/>
    </source>
</evidence>
<dbReference type="SUPFAM" id="SSF64356">
    <property type="entry name" value="SNARE-like"/>
    <property type="match status" value="1"/>
</dbReference>
<evidence type="ECO:0000259" key="10">
    <source>
        <dbReference type="Pfam" id="PF00349"/>
    </source>
</evidence>
<dbReference type="PANTHER" id="PTHR19443">
    <property type="entry name" value="HEXOKINASE"/>
    <property type="match status" value="1"/>
</dbReference>
<dbReference type="GO" id="GO:0005536">
    <property type="term" value="F:D-glucose binding"/>
    <property type="evidence" value="ECO:0007669"/>
    <property type="project" value="InterPro"/>
</dbReference>
<comment type="pathway">
    <text evidence="2">Carbohydrate metabolism; hexose metabolism.</text>
</comment>
<keyword evidence="6" id="KW-0547">Nucleotide-binding</keyword>
<keyword evidence="8" id="KW-0067">ATP-binding</keyword>
<dbReference type="GO" id="GO:0030122">
    <property type="term" value="C:AP-2 adaptor complex"/>
    <property type="evidence" value="ECO:0007669"/>
    <property type="project" value="InterPro"/>
</dbReference>
<proteinExistence type="inferred from homology"/>
<dbReference type="PROSITE" id="PS51748">
    <property type="entry name" value="HEXOKINASE_2"/>
    <property type="match status" value="1"/>
</dbReference>
<keyword evidence="9" id="KW-0324">Glycolysis</keyword>
<dbReference type="InterPro" id="IPR022673">
    <property type="entry name" value="Hexokinase_C"/>
</dbReference>
<evidence type="ECO:0000256" key="2">
    <source>
        <dbReference type="ARBA" id="ARBA00005028"/>
    </source>
</evidence>
<dbReference type="InterPro" id="IPR011012">
    <property type="entry name" value="Longin-like_dom_sf"/>
</dbReference>
<dbReference type="Gene3D" id="3.30.450.60">
    <property type="match status" value="1"/>
</dbReference>
<reference evidence="13" key="1">
    <citation type="submission" date="2018-02" db="EMBL/GenBank/DDBJ databases">
        <authorList>
            <person name="Cohen D.B."/>
            <person name="Kent A.D."/>
        </authorList>
    </citation>
    <scope>NUCLEOTIDE SEQUENCE</scope>
</reference>
<comment type="pathway">
    <text evidence="1">Carbohydrate degradation.</text>
</comment>
<dbReference type="Gene3D" id="3.30.420.40">
    <property type="match status" value="1"/>
</dbReference>
<dbReference type="CDD" id="cd24020">
    <property type="entry name" value="ASKHA_NBD_HK_plant"/>
    <property type="match status" value="1"/>
</dbReference>
<dbReference type="InterPro" id="IPR043129">
    <property type="entry name" value="ATPase_NBD"/>
</dbReference>
<evidence type="ECO:0000259" key="12">
    <source>
        <dbReference type="Pfam" id="PF03727"/>
    </source>
</evidence>
<dbReference type="GO" id="GO:0005524">
    <property type="term" value="F:ATP binding"/>
    <property type="evidence" value="ECO:0007669"/>
    <property type="project" value="UniProtKB-KW"/>
</dbReference>
<evidence type="ECO:0000259" key="11">
    <source>
        <dbReference type="Pfam" id="PF01217"/>
    </source>
</evidence>
<dbReference type="Pfam" id="PF01217">
    <property type="entry name" value="Clat_adaptor_s"/>
    <property type="match status" value="1"/>
</dbReference>
<dbReference type="GO" id="GO:0001678">
    <property type="term" value="P:intracellular glucose homeostasis"/>
    <property type="evidence" value="ECO:0007669"/>
    <property type="project" value="InterPro"/>
</dbReference>
<evidence type="ECO:0000256" key="7">
    <source>
        <dbReference type="ARBA" id="ARBA00022777"/>
    </source>
</evidence>
<evidence type="ECO:0000256" key="5">
    <source>
        <dbReference type="ARBA" id="ARBA00022679"/>
    </source>
</evidence>
<feature type="domain" description="AP complex mu/sigma subunit" evidence="11">
    <location>
        <begin position="476"/>
        <end position="583"/>
    </location>
</feature>
<dbReference type="CDD" id="cd14833">
    <property type="entry name" value="AP2_sigma"/>
    <property type="match status" value="1"/>
</dbReference>
<evidence type="ECO:0000256" key="8">
    <source>
        <dbReference type="ARBA" id="ARBA00022840"/>
    </source>
</evidence>
<dbReference type="Gene3D" id="3.40.367.20">
    <property type="match status" value="2"/>
</dbReference>
<dbReference type="GO" id="GO:0035615">
    <property type="term" value="F:clathrin adaptor activity"/>
    <property type="evidence" value="ECO:0007669"/>
    <property type="project" value="InterPro"/>
</dbReference>
<dbReference type="GO" id="GO:0004340">
    <property type="term" value="F:glucokinase activity"/>
    <property type="evidence" value="ECO:0007669"/>
    <property type="project" value="TreeGrafter"/>
</dbReference>
<dbReference type="InterPro" id="IPR001312">
    <property type="entry name" value="Hexokinase"/>
</dbReference>
<evidence type="ECO:0000256" key="6">
    <source>
        <dbReference type="ARBA" id="ARBA00022741"/>
    </source>
</evidence>
<dbReference type="UniPathway" id="UPA00242"/>
<dbReference type="GO" id="GO:0006006">
    <property type="term" value="P:glucose metabolic process"/>
    <property type="evidence" value="ECO:0007669"/>
    <property type="project" value="TreeGrafter"/>
</dbReference>
<comment type="similarity">
    <text evidence="3">Belongs to the hexokinase family.</text>
</comment>